<gene>
    <name evidence="2" type="ORF">CBP31_10165</name>
</gene>
<dbReference type="AlphaFoldDB" id="A0A1Y0D5W0"/>
<dbReference type="PIRSF" id="PIRSF004923">
    <property type="entry name" value="RseC"/>
    <property type="match status" value="1"/>
</dbReference>
<dbReference type="PANTHER" id="PTHR35867:SF1">
    <property type="entry name" value="PROTEIN RSEC"/>
    <property type="match status" value="1"/>
</dbReference>
<dbReference type="EMBL" id="CP021377">
    <property type="protein sequence ID" value="ART82942.1"/>
    <property type="molecule type" value="Genomic_DNA"/>
</dbReference>
<organism evidence="2 3">
    <name type="scientific">Oceanisphaera profunda</name>
    <dbReference type="NCBI Taxonomy" id="1416627"/>
    <lineage>
        <taxon>Bacteria</taxon>
        <taxon>Pseudomonadati</taxon>
        <taxon>Pseudomonadota</taxon>
        <taxon>Gammaproteobacteria</taxon>
        <taxon>Aeromonadales</taxon>
        <taxon>Aeromonadaceae</taxon>
        <taxon>Oceanisphaera</taxon>
    </lineage>
</organism>
<dbReference type="Proteomes" id="UP000243937">
    <property type="component" value="Chromosome"/>
</dbReference>
<evidence type="ECO:0000313" key="3">
    <source>
        <dbReference type="Proteomes" id="UP000243937"/>
    </source>
</evidence>
<dbReference type="Pfam" id="PF04246">
    <property type="entry name" value="RseC_MucC"/>
    <property type="match status" value="1"/>
</dbReference>
<protein>
    <submittedName>
        <fullName evidence="2">Uncharacterized protein</fullName>
    </submittedName>
</protein>
<proteinExistence type="predicted"/>
<dbReference type="RefSeq" id="WP_087036937.1">
    <property type="nucleotide sequence ID" value="NZ_CP021377.1"/>
</dbReference>
<reference evidence="2 3" key="1">
    <citation type="journal article" date="2014" name="Int. J. Syst. Evol. Microbiol.">
        <title>Oceanisphaera profunda sp. nov., a marine bacterium isolated from deep-sea sediment, and emended description of the genus Oceanisphaera.</title>
        <authorList>
            <person name="Xu Z."/>
            <person name="Zhang X.Y."/>
            <person name="Su H.N."/>
            <person name="Yu Z.C."/>
            <person name="Liu C."/>
            <person name="Li H."/>
            <person name="Chen X.L."/>
            <person name="Song X.Y."/>
            <person name="Xie B.B."/>
            <person name="Qin Q.L."/>
            <person name="Zhou B.C."/>
            <person name="Shi M."/>
            <person name="Huang Y."/>
            <person name="Zhang Y.Z."/>
        </authorList>
    </citation>
    <scope>NUCLEOTIDE SEQUENCE [LARGE SCALE GENOMIC DNA]</scope>
    <source>
        <strain evidence="2 3">SM1222</strain>
    </source>
</reference>
<name>A0A1Y0D5W0_9GAMM</name>
<keyword evidence="1" id="KW-1133">Transmembrane helix</keyword>
<keyword evidence="1" id="KW-0472">Membrane</keyword>
<dbReference type="KEGG" id="opf:CBP31_10165"/>
<dbReference type="OrthoDB" id="9795854at2"/>
<keyword evidence="3" id="KW-1185">Reference proteome</keyword>
<keyword evidence="1" id="KW-0812">Transmembrane</keyword>
<feature type="transmembrane region" description="Helical" evidence="1">
    <location>
        <begin position="79"/>
        <end position="100"/>
    </location>
</feature>
<dbReference type="InterPro" id="IPR026268">
    <property type="entry name" value="RseC"/>
</dbReference>
<sequence>MIEEIATVSAVYDGQVEVVCFSKSACGQCKQNSNCGTGIVSKALPSRDHRFVIATDLALTVNQQVRIGIPDHSLLRSVFLVYLFPLLLVLAGALLASIGLGMGDGGTILGAAIGGTLGFVLASRWSGQLATEPVILAALLPMTNVAYEAENS</sequence>
<dbReference type="PANTHER" id="PTHR35867">
    <property type="entry name" value="PROTEIN RSEC"/>
    <property type="match status" value="1"/>
</dbReference>
<feature type="transmembrane region" description="Helical" evidence="1">
    <location>
        <begin position="106"/>
        <end position="123"/>
    </location>
</feature>
<dbReference type="InterPro" id="IPR007359">
    <property type="entry name" value="SigmaE_reg_RseC_MucC"/>
</dbReference>
<evidence type="ECO:0000256" key="1">
    <source>
        <dbReference type="SAM" id="Phobius"/>
    </source>
</evidence>
<evidence type="ECO:0000313" key="2">
    <source>
        <dbReference type="EMBL" id="ART82942.1"/>
    </source>
</evidence>
<accession>A0A1Y0D5W0</accession>